<dbReference type="AlphaFoldDB" id="A0A1D2M6D9"/>
<name>A0A1D2M6D9_ORCCI</name>
<keyword evidence="2" id="KW-1185">Reference proteome</keyword>
<gene>
    <name evidence="1" type="ORF">Ocin01_18151</name>
</gene>
<organism evidence="1 2">
    <name type="scientific">Orchesella cincta</name>
    <name type="common">Springtail</name>
    <name type="synonym">Podura cincta</name>
    <dbReference type="NCBI Taxonomy" id="48709"/>
    <lineage>
        <taxon>Eukaryota</taxon>
        <taxon>Metazoa</taxon>
        <taxon>Ecdysozoa</taxon>
        <taxon>Arthropoda</taxon>
        <taxon>Hexapoda</taxon>
        <taxon>Collembola</taxon>
        <taxon>Entomobryomorpha</taxon>
        <taxon>Entomobryoidea</taxon>
        <taxon>Orchesellidae</taxon>
        <taxon>Orchesellinae</taxon>
        <taxon>Orchesella</taxon>
    </lineage>
</organism>
<evidence type="ECO:0000313" key="1">
    <source>
        <dbReference type="EMBL" id="ODM88533.1"/>
    </source>
</evidence>
<accession>A0A1D2M6D9</accession>
<proteinExistence type="predicted"/>
<comment type="caution">
    <text evidence="1">The sequence shown here is derived from an EMBL/GenBank/DDBJ whole genome shotgun (WGS) entry which is preliminary data.</text>
</comment>
<dbReference type="EMBL" id="LJIJ01003455">
    <property type="protein sequence ID" value="ODM88533.1"/>
    <property type="molecule type" value="Genomic_DNA"/>
</dbReference>
<protein>
    <submittedName>
        <fullName evidence="1">Uncharacterized protein</fullName>
    </submittedName>
</protein>
<evidence type="ECO:0000313" key="2">
    <source>
        <dbReference type="Proteomes" id="UP000094527"/>
    </source>
</evidence>
<reference evidence="1 2" key="1">
    <citation type="journal article" date="2016" name="Genome Biol. Evol.">
        <title>Gene Family Evolution Reflects Adaptation to Soil Environmental Stressors in the Genome of the Collembolan Orchesella cincta.</title>
        <authorList>
            <person name="Faddeeva-Vakhrusheva A."/>
            <person name="Derks M.F."/>
            <person name="Anvar S.Y."/>
            <person name="Agamennone V."/>
            <person name="Suring W."/>
            <person name="Smit S."/>
            <person name="van Straalen N.M."/>
            <person name="Roelofs D."/>
        </authorList>
    </citation>
    <scope>NUCLEOTIDE SEQUENCE [LARGE SCALE GENOMIC DNA]</scope>
    <source>
        <tissue evidence="1">Mixed pool</tissue>
    </source>
</reference>
<dbReference type="Proteomes" id="UP000094527">
    <property type="component" value="Unassembled WGS sequence"/>
</dbReference>
<sequence>MLGRIACLRYERRVHKTSLLEFRKLMQTAGEVKKKRAQILESERVVRESI</sequence>